<feature type="transmembrane region" description="Helical" evidence="5">
    <location>
        <begin position="320"/>
        <end position="339"/>
    </location>
</feature>
<dbReference type="GO" id="GO:0005254">
    <property type="term" value="F:chloride channel activity"/>
    <property type="evidence" value="ECO:0007669"/>
    <property type="project" value="TreeGrafter"/>
</dbReference>
<dbReference type="Proteomes" id="UP001229421">
    <property type="component" value="Unassembled WGS sequence"/>
</dbReference>
<protein>
    <recommendedName>
        <fullName evidence="6">Anoctamin transmembrane domain-containing protein</fullName>
    </recommendedName>
</protein>
<accession>A0AAD8L967</accession>
<feature type="transmembrane region" description="Helical" evidence="5">
    <location>
        <begin position="590"/>
        <end position="610"/>
    </location>
</feature>
<keyword evidence="2 5" id="KW-0812">Transmembrane</keyword>
<comment type="subcellular location">
    <subcellularLocation>
        <location evidence="1">Membrane</location>
        <topology evidence="1">Multi-pass membrane protein</topology>
    </subcellularLocation>
</comment>
<dbReference type="GO" id="GO:0016020">
    <property type="term" value="C:membrane"/>
    <property type="evidence" value="ECO:0007669"/>
    <property type="project" value="UniProtKB-SubCell"/>
</dbReference>
<keyword evidence="8" id="KW-1185">Reference proteome</keyword>
<keyword evidence="4 5" id="KW-0472">Membrane</keyword>
<evidence type="ECO:0000256" key="4">
    <source>
        <dbReference type="ARBA" id="ARBA00023136"/>
    </source>
</evidence>
<dbReference type="AlphaFoldDB" id="A0AAD8L967"/>
<dbReference type="PANTHER" id="PTHR12308">
    <property type="entry name" value="ANOCTAMIN"/>
    <property type="match status" value="1"/>
</dbReference>
<feature type="transmembrane region" description="Helical" evidence="5">
    <location>
        <begin position="504"/>
        <end position="530"/>
    </location>
</feature>
<feature type="transmembrane region" description="Helical" evidence="5">
    <location>
        <begin position="351"/>
        <end position="371"/>
    </location>
</feature>
<feature type="transmembrane region" description="Helical" evidence="5">
    <location>
        <begin position="551"/>
        <end position="578"/>
    </location>
</feature>
<feature type="domain" description="Anoctamin transmembrane" evidence="6">
    <location>
        <begin position="189"/>
        <end position="627"/>
    </location>
</feature>
<feature type="transmembrane region" description="Helical" evidence="5">
    <location>
        <begin position="232"/>
        <end position="252"/>
    </location>
</feature>
<evidence type="ECO:0000313" key="7">
    <source>
        <dbReference type="EMBL" id="KAK1434187.1"/>
    </source>
</evidence>
<dbReference type="PANTHER" id="PTHR12308:SF73">
    <property type="entry name" value="ANOCTAMIN"/>
    <property type="match status" value="1"/>
</dbReference>
<evidence type="ECO:0000256" key="2">
    <source>
        <dbReference type="ARBA" id="ARBA00022692"/>
    </source>
</evidence>
<comment type="caution">
    <text evidence="7">The sequence shown here is derived from an EMBL/GenBank/DDBJ whole genome shotgun (WGS) entry which is preliminary data.</text>
</comment>
<sequence>MDVINEEQASFEMGVVVPKRVLDQICEGYDCVEVLVNEFHKAGLIVDRVPGLNDEFLKLTAPVEVLGKAAAELKLKKRTQIGVDLQFEWDEADAFVKQSDGSLFSWCERFRCYKHMIYGIVNKSNSAIILKSDCRVVRWEPGERLLWKLEKEGIVKEVFPIHDEIKRKQLLKGWALNWWDLTNQPLDDIYAYYGAKIAIYFAFLGMYTKWLFFPAALGILVQLVDFGSLQLLILPFFFICITSWAVFFLQFWKRKNSILLARWQICYSVGAESAYKYMDSEWSSFHSSVGMIKFGTDKSEKDNIQRDEWFCHMRRFRNDAIIILSIICLQLPFELAYAHLYESIGSDIMKFGLTAVYLFAIQYFTQIGGKVSVKLIKDEKNDNSEYRSNSLIYKVFGLYFMQSYIGLLYHAILHRNFMTLRQVIIQRLIISEVLENLMENSLPYVKYSYRKYRAVCNKRKREKGITARKSYFNSRVEKEYFKPVYSASVGEELEDGLFDEFLELALQFGMIMMFACAFPPSFAFTALNNVTEIRADALKILAMYRRPCPRVAASIGAWFNIFQFLIVVSICTNCILLVCLYDRDGNWNISPGLAAILIMEHVLLLIKFVFSRIVPEEPDWVKANRMKNATQAQNMCSKQLLRNISGRRGTLVAGTRYAD</sequence>
<feature type="transmembrane region" description="Helical" evidence="5">
    <location>
        <begin position="391"/>
        <end position="412"/>
    </location>
</feature>
<name>A0AAD8L967_TARER</name>
<keyword evidence="3 5" id="KW-1133">Transmembrane helix</keyword>
<evidence type="ECO:0000313" key="8">
    <source>
        <dbReference type="Proteomes" id="UP001229421"/>
    </source>
</evidence>
<evidence type="ECO:0000256" key="5">
    <source>
        <dbReference type="SAM" id="Phobius"/>
    </source>
</evidence>
<proteinExistence type="predicted"/>
<gene>
    <name evidence="7" type="ORF">QVD17_11106</name>
</gene>
<evidence type="ECO:0000259" key="6">
    <source>
        <dbReference type="Pfam" id="PF04547"/>
    </source>
</evidence>
<organism evidence="7 8">
    <name type="scientific">Tagetes erecta</name>
    <name type="common">African marigold</name>
    <dbReference type="NCBI Taxonomy" id="13708"/>
    <lineage>
        <taxon>Eukaryota</taxon>
        <taxon>Viridiplantae</taxon>
        <taxon>Streptophyta</taxon>
        <taxon>Embryophyta</taxon>
        <taxon>Tracheophyta</taxon>
        <taxon>Spermatophyta</taxon>
        <taxon>Magnoliopsida</taxon>
        <taxon>eudicotyledons</taxon>
        <taxon>Gunneridae</taxon>
        <taxon>Pentapetalae</taxon>
        <taxon>asterids</taxon>
        <taxon>campanulids</taxon>
        <taxon>Asterales</taxon>
        <taxon>Asteraceae</taxon>
        <taxon>Asteroideae</taxon>
        <taxon>Heliantheae alliance</taxon>
        <taxon>Tageteae</taxon>
        <taxon>Tagetes</taxon>
    </lineage>
</organism>
<dbReference type="InterPro" id="IPR007632">
    <property type="entry name" value="Anoctamin"/>
</dbReference>
<reference evidence="7" key="1">
    <citation type="journal article" date="2023" name="bioRxiv">
        <title>Improved chromosome-level genome assembly for marigold (Tagetes erecta).</title>
        <authorList>
            <person name="Jiang F."/>
            <person name="Yuan L."/>
            <person name="Wang S."/>
            <person name="Wang H."/>
            <person name="Xu D."/>
            <person name="Wang A."/>
            <person name="Fan W."/>
        </authorList>
    </citation>
    <scope>NUCLEOTIDE SEQUENCE</scope>
    <source>
        <strain evidence="7">WSJ</strain>
        <tissue evidence="7">Leaf</tissue>
    </source>
</reference>
<dbReference type="EMBL" id="JAUHHV010000002">
    <property type="protein sequence ID" value="KAK1434187.1"/>
    <property type="molecule type" value="Genomic_DNA"/>
</dbReference>
<dbReference type="Pfam" id="PF04547">
    <property type="entry name" value="Anoctamin"/>
    <property type="match status" value="1"/>
</dbReference>
<dbReference type="InterPro" id="IPR049452">
    <property type="entry name" value="Anoctamin_TM"/>
</dbReference>
<evidence type="ECO:0000256" key="1">
    <source>
        <dbReference type="ARBA" id="ARBA00004141"/>
    </source>
</evidence>
<feature type="transmembrane region" description="Helical" evidence="5">
    <location>
        <begin position="197"/>
        <end position="220"/>
    </location>
</feature>
<evidence type="ECO:0000256" key="3">
    <source>
        <dbReference type="ARBA" id="ARBA00022989"/>
    </source>
</evidence>